<dbReference type="EMBL" id="BLXT01002524">
    <property type="protein sequence ID" value="GFN95714.1"/>
    <property type="molecule type" value="Genomic_DNA"/>
</dbReference>
<reference evidence="1 2" key="1">
    <citation type="journal article" date="2021" name="Elife">
        <title>Chloroplast acquisition without the gene transfer in kleptoplastic sea slugs, Plakobranchus ocellatus.</title>
        <authorList>
            <person name="Maeda T."/>
            <person name="Takahashi S."/>
            <person name="Yoshida T."/>
            <person name="Shimamura S."/>
            <person name="Takaki Y."/>
            <person name="Nagai Y."/>
            <person name="Toyoda A."/>
            <person name="Suzuki Y."/>
            <person name="Arimoto A."/>
            <person name="Ishii H."/>
            <person name="Satoh N."/>
            <person name="Nishiyama T."/>
            <person name="Hasebe M."/>
            <person name="Maruyama T."/>
            <person name="Minagawa J."/>
            <person name="Obokata J."/>
            <person name="Shigenobu S."/>
        </authorList>
    </citation>
    <scope>NUCLEOTIDE SEQUENCE [LARGE SCALE GENOMIC DNA]</scope>
</reference>
<accession>A0AAV3ZKN9</accession>
<keyword evidence="2" id="KW-1185">Reference proteome</keyword>
<dbReference type="AlphaFoldDB" id="A0AAV3ZKN9"/>
<dbReference type="Proteomes" id="UP000735302">
    <property type="component" value="Unassembled WGS sequence"/>
</dbReference>
<gene>
    <name evidence="1" type="ORF">PoB_002222000</name>
</gene>
<name>A0AAV3ZKN9_9GAST</name>
<organism evidence="1 2">
    <name type="scientific">Plakobranchus ocellatus</name>
    <dbReference type="NCBI Taxonomy" id="259542"/>
    <lineage>
        <taxon>Eukaryota</taxon>
        <taxon>Metazoa</taxon>
        <taxon>Spiralia</taxon>
        <taxon>Lophotrochozoa</taxon>
        <taxon>Mollusca</taxon>
        <taxon>Gastropoda</taxon>
        <taxon>Heterobranchia</taxon>
        <taxon>Euthyneura</taxon>
        <taxon>Panpulmonata</taxon>
        <taxon>Sacoglossa</taxon>
        <taxon>Placobranchoidea</taxon>
        <taxon>Plakobranchidae</taxon>
        <taxon>Plakobranchus</taxon>
    </lineage>
</organism>
<comment type="caution">
    <text evidence="1">The sequence shown here is derived from an EMBL/GenBank/DDBJ whole genome shotgun (WGS) entry which is preliminary data.</text>
</comment>
<sequence length="120" mass="13782">MLMCEFYLLIVGEAIPEIILIRIERREDTDQYRIAAKGDVYSRNQCDLCPKRLLKTDDMNTEKTVSLRSAKISRSASGSQGFTRCKCTGAKKCRTRRRKCLKARLQCNSRCHSSLNCNNK</sequence>
<proteinExistence type="predicted"/>
<evidence type="ECO:0000313" key="2">
    <source>
        <dbReference type="Proteomes" id="UP000735302"/>
    </source>
</evidence>
<protein>
    <submittedName>
        <fullName evidence="1">Integrase core domain protein</fullName>
    </submittedName>
</protein>
<evidence type="ECO:0000313" key="1">
    <source>
        <dbReference type="EMBL" id="GFN95714.1"/>
    </source>
</evidence>